<dbReference type="PANTHER" id="PTHR45991:SF1">
    <property type="entry name" value="PACHYTENE CHECKPOINT PROTEIN 2 HOMOLOG"/>
    <property type="match status" value="1"/>
</dbReference>
<keyword evidence="7 8" id="KW-0472">Membrane</keyword>
<sequence length="813" mass="90782">MSLCGLLISDGLSYKQAGYTGCGCASVKHLLAVIEMRKIFVDCEMNAECVEWLKALIGEKGGSQRVAESLLLVIRNALEGKLKEKISHEKVRDLRLTELAKSLKQSIVRDLNTLRVNNHGTDFPKTFLKVIWHQLEENCTSSGPGDTIKLPGVTPFQEQTILSSYVKDVHLEIIENNKMDSDVKWENSDSLNDMVDKILLGTNLDYSDHRKVTEPGKLGNNEMLFETHFYTNLEEKRANLDLCLSQEFDDIELSDTEGGIENTLFEGMIAKLPLKLENLKDVKVSMLPSKNFDQWWESLHYDYDLKEKMYAHATLSLQVSQLLSKSKHTIRKNNLFLLHGPPGTGKTTLCKALCQKIASRNWDLFGSGHSVTLVEASCSHIFSRWFGESTKNLDGIFSDIEQLLKHQQASKKFVCLLFDEVESLAFSRNQLLNTNETTDSVRVLNCLMTHLDNLKKYPNFILLCTSNLIDKIDPAFVDRLDVLFHVDFPSAAVCQEILTNITQELIDANIVSLDQNYIEWKSTIEKLAFFSSCEPEDMRLGTKSLLSLALFFTAVTATAGVNDDDQELDPSTGPAKAFFLAISMIGVSEIGDKTFLIAALMAMRHDRLLVFSASTASLVIMTILGGLIGRTFTTMIPHKFTLFSAGILFLVFGYKLVLEGLEMPKNAGIEEELAEVEEEIAIQNINHNLHSSEAGAVKEVPRYVSNEKINGFIVKFLDFTKEYVSPTWIQIFTMVFLGEFGDRSQISTIAMATGSNFTYVILGASIGHAICTGVAVIGGKLLASKISMRTVTLGGAFSFFIFGFVYIYEAFHT</sequence>
<evidence type="ECO:0000313" key="10">
    <source>
        <dbReference type="EMBL" id="CDO95160.1"/>
    </source>
</evidence>
<comment type="similarity">
    <text evidence="2">Belongs to the GDT1 family.</text>
</comment>
<evidence type="ECO:0000256" key="7">
    <source>
        <dbReference type="ARBA" id="ARBA00023136"/>
    </source>
</evidence>
<dbReference type="Proteomes" id="UP000031516">
    <property type="component" value="Unassembled WGS sequence"/>
</dbReference>
<dbReference type="InterPro" id="IPR027417">
    <property type="entry name" value="P-loop_NTPase"/>
</dbReference>
<feature type="domain" description="AAA+ ATPase" evidence="9">
    <location>
        <begin position="332"/>
        <end position="490"/>
    </location>
</feature>
<evidence type="ECO:0000256" key="1">
    <source>
        <dbReference type="ARBA" id="ARBA00004141"/>
    </source>
</evidence>
<dbReference type="InterPro" id="IPR049555">
    <property type="entry name" value="GDT1-like_CS"/>
</dbReference>
<keyword evidence="3 8" id="KW-0812">Transmembrane</keyword>
<dbReference type="GO" id="GO:0005524">
    <property type="term" value="F:ATP binding"/>
    <property type="evidence" value="ECO:0007669"/>
    <property type="project" value="UniProtKB-KW"/>
</dbReference>
<feature type="transmembrane region" description="Helical" evidence="8">
    <location>
        <begin position="640"/>
        <end position="657"/>
    </location>
</feature>
<dbReference type="GO" id="GO:0016887">
    <property type="term" value="F:ATP hydrolysis activity"/>
    <property type="evidence" value="ECO:0007669"/>
    <property type="project" value="InterPro"/>
</dbReference>
<evidence type="ECO:0000256" key="3">
    <source>
        <dbReference type="ARBA" id="ARBA00022692"/>
    </source>
</evidence>
<dbReference type="AlphaFoldDB" id="A0A0A8LAG3"/>
<comment type="caution">
    <text evidence="10">The sequence shown here is derived from an EMBL/GenBank/DDBJ whole genome shotgun (WGS) entry which is preliminary data.</text>
</comment>
<name>A0A0A8LAG3_9SACH</name>
<keyword evidence="6 8" id="KW-1133">Transmembrane helix</keyword>
<dbReference type="InterPro" id="IPR001727">
    <property type="entry name" value="GDT1-like"/>
</dbReference>
<organism evidence="10 11">
    <name type="scientific">Kluyveromyces dobzhanskii CBS 2104</name>
    <dbReference type="NCBI Taxonomy" id="1427455"/>
    <lineage>
        <taxon>Eukaryota</taxon>
        <taxon>Fungi</taxon>
        <taxon>Dikarya</taxon>
        <taxon>Ascomycota</taxon>
        <taxon>Saccharomycotina</taxon>
        <taxon>Saccharomycetes</taxon>
        <taxon>Saccharomycetales</taxon>
        <taxon>Saccharomycetaceae</taxon>
        <taxon>Kluyveromyces</taxon>
    </lineage>
</organism>
<dbReference type="InterPro" id="IPR044539">
    <property type="entry name" value="Pch2-like"/>
</dbReference>
<protein>
    <submittedName>
        <fullName evidence="10">WGS project CCBQ000000000 data, contig 00006</fullName>
    </submittedName>
</protein>
<dbReference type="Gene3D" id="3.40.50.300">
    <property type="entry name" value="P-loop containing nucleotide triphosphate hydrolases"/>
    <property type="match status" value="1"/>
</dbReference>
<gene>
    <name evidence="10" type="ORF">KLDO_g3407</name>
</gene>
<dbReference type="InterPro" id="IPR003959">
    <property type="entry name" value="ATPase_AAA_core"/>
</dbReference>
<dbReference type="SMART" id="SM00382">
    <property type="entry name" value="AAA"/>
    <property type="match status" value="1"/>
</dbReference>
<keyword evidence="4" id="KW-0547">Nucleotide-binding</keyword>
<dbReference type="GO" id="GO:0016020">
    <property type="term" value="C:membrane"/>
    <property type="evidence" value="ECO:0007669"/>
    <property type="project" value="UniProtKB-SubCell"/>
</dbReference>
<evidence type="ECO:0000256" key="5">
    <source>
        <dbReference type="ARBA" id="ARBA00022840"/>
    </source>
</evidence>
<feature type="transmembrane region" description="Helical" evidence="8">
    <location>
        <begin position="790"/>
        <end position="808"/>
    </location>
</feature>
<evidence type="ECO:0000313" key="11">
    <source>
        <dbReference type="Proteomes" id="UP000031516"/>
    </source>
</evidence>
<dbReference type="Pfam" id="PF00004">
    <property type="entry name" value="AAA"/>
    <property type="match status" value="1"/>
</dbReference>
<evidence type="ECO:0000256" key="8">
    <source>
        <dbReference type="SAM" id="Phobius"/>
    </source>
</evidence>
<feature type="transmembrane region" description="Helical" evidence="8">
    <location>
        <begin position="757"/>
        <end position="778"/>
    </location>
</feature>
<proteinExistence type="inferred from homology"/>
<comment type="subcellular location">
    <subcellularLocation>
        <location evidence="1">Membrane</location>
        <topology evidence="1">Multi-pass membrane protein</topology>
    </subcellularLocation>
</comment>
<dbReference type="GO" id="GO:0005694">
    <property type="term" value="C:chromosome"/>
    <property type="evidence" value="ECO:0007669"/>
    <property type="project" value="TreeGrafter"/>
</dbReference>
<keyword evidence="11" id="KW-1185">Reference proteome</keyword>
<dbReference type="GO" id="GO:0006816">
    <property type="term" value="P:calcium ion transport"/>
    <property type="evidence" value="ECO:0007669"/>
    <property type="project" value="UniProtKB-ARBA"/>
</dbReference>
<dbReference type="PROSITE" id="PS01214">
    <property type="entry name" value="UPF0016"/>
    <property type="match status" value="1"/>
</dbReference>
<evidence type="ECO:0000256" key="2">
    <source>
        <dbReference type="ARBA" id="ARBA00009190"/>
    </source>
</evidence>
<evidence type="ECO:0000256" key="6">
    <source>
        <dbReference type="ARBA" id="ARBA00022989"/>
    </source>
</evidence>
<accession>A0A0A8LAG3</accession>
<dbReference type="GO" id="GO:0046873">
    <property type="term" value="F:metal ion transmembrane transporter activity"/>
    <property type="evidence" value="ECO:0007669"/>
    <property type="project" value="InterPro"/>
</dbReference>
<dbReference type="PANTHER" id="PTHR45991">
    <property type="entry name" value="PACHYTENE CHECKPOINT PROTEIN 2"/>
    <property type="match status" value="1"/>
</dbReference>
<keyword evidence="5" id="KW-0067">ATP-binding</keyword>
<evidence type="ECO:0000256" key="4">
    <source>
        <dbReference type="ARBA" id="ARBA00022741"/>
    </source>
</evidence>
<dbReference type="SUPFAM" id="SSF52540">
    <property type="entry name" value="P-loop containing nucleoside triphosphate hydrolases"/>
    <property type="match status" value="1"/>
</dbReference>
<dbReference type="EMBL" id="CCBQ010000043">
    <property type="protein sequence ID" value="CDO95160.1"/>
    <property type="molecule type" value="Genomic_DNA"/>
</dbReference>
<evidence type="ECO:0000259" key="9">
    <source>
        <dbReference type="SMART" id="SM00382"/>
    </source>
</evidence>
<dbReference type="GO" id="GO:0051598">
    <property type="term" value="P:meiotic recombination checkpoint signaling"/>
    <property type="evidence" value="ECO:0007669"/>
    <property type="project" value="TreeGrafter"/>
</dbReference>
<dbReference type="OrthoDB" id="5925at2759"/>
<feature type="transmembrane region" description="Helical" evidence="8">
    <location>
        <begin position="608"/>
        <end position="628"/>
    </location>
</feature>
<dbReference type="GO" id="GO:0007131">
    <property type="term" value="P:reciprocal meiotic recombination"/>
    <property type="evidence" value="ECO:0007669"/>
    <property type="project" value="TreeGrafter"/>
</dbReference>
<dbReference type="GO" id="GO:0005634">
    <property type="term" value="C:nucleus"/>
    <property type="evidence" value="ECO:0007669"/>
    <property type="project" value="TreeGrafter"/>
</dbReference>
<reference evidence="10 11" key="1">
    <citation type="submission" date="2014-03" db="EMBL/GenBank/DDBJ databases">
        <title>The genome of Kluyveromyces dobzhanskii.</title>
        <authorList>
            <person name="Nystedt B."/>
            <person name="Astrom S."/>
        </authorList>
    </citation>
    <scope>NUCLEOTIDE SEQUENCE [LARGE SCALE GENOMIC DNA]</scope>
    <source>
        <strain evidence="10 11">CBS 2104</strain>
    </source>
</reference>
<dbReference type="Pfam" id="PF01169">
    <property type="entry name" value="GDT1"/>
    <property type="match status" value="2"/>
</dbReference>
<dbReference type="InterPro" id="IPR003593">
    <property type="entry name" value="AAA+_ATPase"/>
</dbReference>